<name>A0A9P0KBZ3_ACAOB</name>
<protein>
    <submittedName>
        <fullName evidence="1">Uncharacterized protein</fullName>
    </submittedName>
</protein>
<organism evidence="1 2">
    <name type="scientific">Acanthoscelides obtectus</name>
    <name type="common">Bean weevil</name>
    <name type="synonym">Bruchus obtectus</name>
    <dbReference type="NCBI Taxonomy" id="200917"/>
    <lineage>
        <taxon>Eukaryota</taxon>
        <taxon>Metazoa</taxon>
        <taxon>Ecdysozoa</taxon>
        <taxon>Arthropoda</taxon>
        <taxon>Hexapoda</taxon>
        <taxon>Insecta</taxon>
        <taxon>Pterygota</taxon>
        <taxon>Neoptera</taxon>
        <taxon>Endopterygota</taxon>
        <taxon>Coleoptera</taxon>
        <taxon>Polyphaga</taxon>
        <taxon>Cucujiformia</taxon>
        <taxon>Chrysomeloidea</taxon>
        <taxon>Chrysomelidae</taxon>
        <taxon>Bruchinae</taxon>
        <taxon>Bruchini</taxon>
        <taxon>Acanthoscelides</taxon>
    </lineage>
</organism>
<dbReference type="OrthoDB" id="6763476at2759"/>
<dbReference type="Proteomes" id="UP001152888">
    <property type="component" value="Unassembled WGS sequence"/>
</dbReference>
<proteinExistence type="predicted"/>
<evidence type="ECO:0000313" key="2">
    <source>
        <dbReference type="Proteomes" id="UP001152888"/>
    </source>
</evidence>
<dbReference type="EMBL" id="CAKOFQ010006795">
    <property type="protein sequence ID" value="CAH1972206.1"/>
    <property type="molecule type" value="Genomic_DNA"/>
</dbReference>
<gene>
    <name evidence="1" type="ORF">ACAOBT_LOCUS9871</name>
</gene>
<comment type="caution">
    <text evidence="1">The sequence shown here is derived from an EMBL/GenBank/DDBJ whole genome shotgun (WGS) entry which is preliminary data.</text>
</comment>
<keyword evidence="2" id="KW-1185">Reference proteome</keyword>
<dbReference type="AlphaFoldDB" id="A0A9P0KBZ3"/>
<evidence type="ECO:0000313" key="1">
    <source>
        <dbReference type="EMBL" id="CAH1972206.1"/>
    </source>
</evidence>
<reference evidence="1" key="1">
    <citation type="submission" date="2022-03" db="EMBL/GenBank/DDBJ databases">
        <authorList>
            <person name="Sayadi A."/>
        </authorList>
    </citation>
    <scope>NUCLEOTIDE SEQUENCE</scope>
</reference>
<accession>A0A9P0KBZ3</accession>
<sequence>MKSKKLSGPLSVSESGVVGGYRDGLGFRCALIKSSNASPGAWIIAGSGCIKGPEVSTDLAALISEFVLKGIDKESRKATL</sequence>